<feature type="domain" description="Nephrocystin 3-like N-terminal" evidence="3">
    <location>
        <begin position="169"/>
        <end position="354"/>
    </location>
</feature>
<evidence type="ECO:0000313" key="5">
    <source>
        <dbReference type="Proteomes" id="UP000799753"/>
    </source>
</evidence>
<dbReference type="Pfam" id="PF24883">
    <property type="entry name" value="NPHP3_N"/>
    <property type="match status" value="1"/>
</dbReference>
<evidence type="ECO:0000259" key="3">
    <source>
        <dbReference type="Pfam" id="PF24883"/>
    </source>
</evidence>
<organism evidence="4 5">
    <name type="scientific">Massarina eburnea CBS 473.64</name>
    <dbReference type="NCBI Taxonomy" id="1395130"/>
    <lineage>
        <taxon>Eukaryota</taxon>
        <taxon>Fungi</taxon>
        <taxon>Dikarya</taxon>
        <taxon>Ascomycota</taxon>
        <taxon>Pezizomycotina</taxon>
        <taxon>Dothideomycetes</taxon>
        <taxon>Pleosporomycetidae</taxon>
        <taxon>Pleosporales</taxon>
        <taxon>Massarineae</taxon>
        <taxon>Massarinaceae</taxon>
        <taxon>Massarina</taxon>
    </lineage>
</organism>
<accession>A0A6A6RLB9</accession>
<dbReference type="PANTHER" id="PTHR10039:SF15">
    <property type="entry name" value="NACHT DOMAIN-CONTAINING PROTEIN"/>
    <property type="match status" value="1"/>
</dbReference>
<name>A0A6A6RLB9_9PLEO</name>
<evidence type="ECO:0000313" key="4">
    <source>
        <dbReference type="EMBL" id="KAF2635935.1"/>
    </source>
</evidence>
<feature type="compositionally biased region" description="Polar residues" evidence="2">
    <location>
        <begin position="605"/>
        <end position="614"/>
    </location>
</feature>
<dbReference type="EMBL" id="MU006802">
    <property type="protein sequence ID" value="KAF2635935.1"/>
    <property type="molecule type" value="Genomic_DNA"/>
</dbReference>
<dbReference type="SUPFAM" id="SSF52540">
    <property type="entry name" value="P-loop containing nucleoside triphosphate hydrolases"/>
    <property type="match status" value="1"/>
</dbReference>
<feature type="region of interest" description="Disordered" evidence="2">
    <location>
        <begin position="589"/>
        <end position="617"/>
    </location>
</feature>
<keyword evidence="5" id="KW-1185">Reference proteome</keyword>
<dbReference type="OrthoDB" id="4772757at2759"/>
<dbReference type="InterPro" id="IPR056884">
    <property type="entry name" value="NPHP3-like_N"/>
</dbReference>
<evidence type="ECO:0000256" key="1">
    <source>
        <dbReference type="ARBA" id="ARBA00022737"/>
    </source>
</evidence>
<sequence length="808" mass="91291">MCIVYFVSRPDTVDTRPSDIPRLEWAPLLSYIYADLMQLCLDLYHMFSRGASGFKLRHLRLSSLTPISLWRPLDSRLAQLEARLVHHKKWVQEEIACRSGYHARKALCRQEYIEFLEQQQVEAGRSDELLIEHRMAKRMRRIDKIKAWLSNNCAYRDVYEHRVRQRHPNTCTWFLDSEEYCKWKNVPFNQTLANDTIGFQQNWHDRVLFVQAMPGFGKSFLSGAVIDDLSAEAGNLDIDDEHEPPSTAFFHFNAAHSYCTHPNDAFRALTYQLIHTHRHDRQTLDAVSLLMQTTQSHAQASSDDVMAVLSLLMRQHATFFVIDGIDECSDATLFLFSLLEVCKRSDTRVILFSRPEINIPLEYQSWATDSPHIVNLAEDTNGEDIRIYLSENLNRMTDQGFFGISMDRSLLSRVANSSHGVFLWASLALKYLKSSGLSADERRATLERIDELEGLESLYQRILDMLNLRPYTEKQLAANLLRWLSLSINRMCVPGLYTAASATASQPTTDLNNISSYMESIPRLTCGLVEVTDCSIVFAHRSVKEYLQSSESQNSPFSLHDETKAHGDLAGRCLSFLAYEVPKRPLERLRPRIRPPPSSLAASSGMSMETSRSGDSGYRTMFSASDSEGLLTSTSTPALTPTSTILPNVPGFTPAFQADIPFLRYSSLCWPIHLTRALSNPSPSSPSPQTSPTSSKNLSWLPPLSAFLTDRSAVTTWVEASWRFNFPPNLSRLVPLLDTLRTHIPPATIQGRELRWVIHGIRELCEALNGLREEHGTTLRENPSLIWRWRGEGMGSGIGGGGLGIGGE</sequence>
<proteinExistence type="predicted"/>
<gene>
    <name evidence="4" type="ORF">P280DRAFT_473562</name>
</gene>
<dbReference type="AlphaFoldDB" id="A0A6A6RLB9"/>
<dbReference type="InterPro" id="IPR027417">
    <property type="entry name" value="P-loop_NTPase"/>
</dbReference>
<protein>
    <recommendedName>
        <fullName evidence="3">Nephrocystin 3-like N-terminal domain-containing protein</fullName>
    </recommendedName>
</protein>
<dbReference type="Gene3D" id="3.40.50.300">
    <property type="entry name" value="P-loop containing nucleotide triphosphate hydrolases"/>
    <property type="match status" value="1"/>
</dbReference>
<dbReference type="Proteomes" id="UP000799753">
    <property type="component" value="Unassembled WGS sequence"/>
</dbReference>
<reference evidence="4" key="1">
    <citation type="journal article" date="2020" name="Stud. Mycol.">
        <title>101 Dothideomycetes genomes: a test case for predicting lifestyles and emergence of pathogens.</title>
        <authorList>
            <person name="Haridas S."/>
            <person name="Albert R."/>
            <person name="Binder M."/>
            <person name="Bloem J."/>
            <person name="Labutti K."/>
            <person name="Salamov A."/>
            <person name="Andreopoulos B."/>
            <person name="Baker S."/>
            <person name="Barry K."/>
            <person name="Bills G."/>
            <person name="Bluhm B."/>
            <person name="Cannon C."/>
            <person name="Castanera R."/>
            <person name="Culley D."/>
            <person name="Daum C."/>
            <person name="Ezra D."/>
            <person name="Gonzalez J."/>
            <person name="Henrissat B."/>
            <person name="Kuo A."/>
            <person name="Liang C."/>
            <person name="Lipzen A."/>
            <person name="Lutzoni F."/>
            <person name="Magnuson J."/>
            <person name="Mondo S."/>
            <person name="Nolan M."/>
            <person name="Ohm R."/>
            <person name="Pangilinan J."/>
            <person name="Park H.-J."/>
            <person name="Ramirez L."/>
            <person name="Alfaro M."/>
            <person name="Sun H."/>
            <person name="Tritt A."/>
            <person name="Yoshinaga Y."/>
            <person name="Zwiers L.-H."/>
            <person name="Turgeon B."/>
            <person name="Goodwin S."/>
            <person name="Spatafora J."/>
            <person name="Crous P."/>
            <person name="Grigoriev I."/>
        </authorList>
    </citation>
    <scope>NUCLEOTIDE SEQUENCE</scope>
    <source>
        <strain evidence="4">CBS 473.64</strain>
    </source>
</reference>
<dbReference type="PANTHER" id="PTHR10039">
    <property type="entry name" value="AMELOGENIN"/>
    <property type="match status" value="1"/>
</dbReference>
<keyword evidence="1" id="KW-0677">Repeat</keyword>
<evidence type="ECO:0000256" key="2">
    <source>
        <dbReference type="SAM" id="MobiDB-lite"/>
    </source>
</evidence>